<dbReference type="Proteomes" id="UP000278807">
    <property type="component" value="Unassembled WGS sequence"/>
</dbReference>
<dbReference type="OrthoDB" id="6272040at2759"/>
<gene>
    <name evidence="2" type="ORF">HNAJ_LOCUS5607</name>
</gene>
<reference evidence="2 3" key="2">
    <citation type="submission" date="2018-11" db="EMBL/GenBank/DDBJ databases">
        <authorList>
            <consortium name="Pathogen Informatics"/>
        </authorList>
    </citation>
    <scope>NUCLEOTIDE SEQUENCE [LARGE SCALE GENOMIC DNA]</scope>
</reference>
<dbReference type="AlphaFoldDB" id="A0A0R3TEX0"/>
<dbReference type="EMBL" id="UZAE01005010">
    <property type="protein sequence ID" value="VDO01467.1"/>
    <property type="molecule type" value="Genomic_DNA"/>
</dbReference>
<evidence type="ECO:0000313" key="4">
    <source>
        <dbReference type="WBParaSite" id="HNAJ_0000560901-mRNA-1"/>
    </source>
</evidence>
<evidence type="ECO:0000313" key="2">
    <source>
        <dbReference type="EMBL" id="VDO01467.1"/>
    </source>
</evidence>
<sequence>MQSKKTTKPEIDKDLQKYLLDSKTQLCEFLRSEIAQHQNLLHEKMNEEETDDQLEVSDEEDRQLRLKVLRFGLDERKKKIQDTNIEADSLSSKLDSMKIEAYQKKKAAITEMYSNLEKQQRILQYSRNKVESMREELSKIKLISHEGKEETVNERQQKVADLLAQINKVKSEIQELDSKPLLLKVNLEESM</sequence>
<name>A0A0R3TEX0_RODNA</name>
<keyword evidence="3" id="KW-1185">Reference proteome</keyword>
<feature type="coiled-coil region" evidence="1">
    <location>
        <begin position="73"/>
        <end position="179"/>
    </location>
</feature>
<protein>
    <submittedName>
        <fullName evidence="4">DUF4201 domain-containing protein</fullName>
    </submittedName>
</protein>
<organism evidence="4">
    <name type="scientific">Rodentolepis nana</name>
    <name type="common">Dwarf tapeworm</name>
    <name type="synonym">Hymenolepis nana</name>
    <dbReference type="NCBI Taxonomy" id="102285"/>
    <lineage>
        <taxon>Eukaryota</taxon>
        <taxon>Metazoa</taxon>
        <taxon>Spiralia</taxon>
        <taxon>Lophotrochozoa</taxon>
        <taxon>Platyhelminthes</taxon>
        <taxon>Cestoda</taxon>
        <taxon>Eucestoda</taxon>
        <taxon>Cyclophyllidea</taxon>
        <taxon>Hymenolepididae</taxon>
        <taxon>Rodentolepis</taxon>
    </lineage>
</organism>
<proteinExistence type="predicted"/>
<accession>A0A0R3TEX0</accession>
<dbReference type="WBParaSite" id="HNAJ_0000560901-mRNA-1">
    <property type="protein sequence ID" value="HNAJ_0000560901-mRNA-1"/>
    <property type="gene ID" value="HNAJ_0000560901"/>
</dbReference>
<evidence type="ECO:0000313" key="3">
    <source>
        <dbReference type="Proteomes" id="UP000278807"/>
    </source>
</evidence>
<evidence type="ECO:0000256" key="1">
    <source>
        <dbReference type="SAM" id="Coils"/>
    </source>
</evidence>
<keyword evidence="1" id="KW-0175">Coiled coil</keyword>
<reference evidence="4" key="1">
    <citation type="submission" date="2017-02" db="UniProtKB">
        <authorList>
            <consortium name="WormBaseParasite"/>
        </authorList>
    </citation>
    <scope>IDENTIFICATION</scope>
</reference>